<dbReference type="Proteomes" id="UP000887580">
    <property type="component" value="Unplaced"/>
</dbReference>
<accession>A0AC35G111</accession>
<organism evidence="1 2">
    <name type="scientific">Panagrolaimus sp. PS1159</name>
    <dbReference type="NCBI Taxonomy" id="55785"/>
    <lineage>
        <taxon>Eukaryota</taxon>
        <taxon>Metazoa</taxon>
        <taxon>Ecdysozoa</taxon>
        <taxon>Nematoda</taxon>
        <taxon>Chromadorea</taxon>
        <taxon>Rhabditida</taxon>
        <taxon>Tylenchina</taxon>
        <taxon>Panagrolaimomorpha</taxon>
        <taxon>Panagrolaimoidea</taxon>
        <taxon>Panagrolaimidae</taxon>
        <taxon>Panagrolaimus</taxon>
    </lineage>
</organism>
<reference evidence="2" key="1">
    <citation type="submission" date="2022-11" db="UniProtKB">
        <authorList>
            <consortium name="WormBaseParasite"/>
        </authorList>
    </citation>
    <scope>IDENTIFICATION</scope>
</reference>
<sequence length="194" mass="23025">MLSKFPYFAVLDFNEKNALYKRFWQIFHILERFYQSAEYFGENDYRIIIGNKYFLDVSNPNEFFDPTTKNKDARIFITPLLNRAPYVLKLLKTLKITVVELAYASLLALWFCFELDEISDIAQKFADEILKKASDGLHEYYVKDLHNSNYALRQAELFKLIKIIECFARDRRNLLTANNIFNFSEKVFNFGAFI</sequence>
<evidence type="ECO:0000313" key="2">
    <source>
        <dbReference type="WBParaSite" id="PS1159_v2.g22873.t1"/>
    </source>
</evidence>
<protein>
    <submittedName>
        <fullName evidence="2">NR LBD domain-containing protein</fullName>
    </submittedName>
</protein>
<evidence type="ECO:0000313" key="1">
    <source>
        <dbReference type="Proteomes" id="UP000887580"/>
    </source>
</evidence>
<proteinExistence type="predicted"/>
<name>A0AC35G111_9BILA</name>
<dbReference type="WBParaSite" id="PS1159_v2.g22873.t1">
    <property type="protein sequence ID" value="PS1159_v2.g22873.t1"/>
    <property type="gene ID" value="PS1159_v2.g22873"/>
</dbReference>